<reference evidence="2 3" key="1">
    <citation type="submission" date="2020-07" db="EMBL/GenBank/DDBJ databases">
        <title>Description of Kordia aestuariivivens sp. nov., isolated from a tidal flat.</title>
        <authorList>
            <person name="Park S."/>
            <person name="Yoon J.-H."/>
        </authorList>
    </citation>
    <scope>NUCLEOTIDE SEQUENCE [LARGE SCALE GENOMIC DNA]</scope>
    <source>
        <strain evidence="2 3">YSTF-M3</strain>
    </source>
</reference>
<evidence type="ECO:0000313" key="3">
    <source>
        <dbReference type="Proteomes" id="UP000619238"/>
    </source>
</evidence>
<accession>A0ABR7Q5L2</accession>
<evidence type="ECO:0000313" key="2">
    <source>
        <dbReference type="EMBL" id="MBC8753808.1"/>
    </source>
</evidence>
<name>A0ABR7Q5L2_9FLAO</name>
<dbReference type="Proteomes" id="UP000619238">
    <property type="component" value="Unassembled WGS sequence"/>
</dbReference>
<organism evidence="2 3">
    <name type="scientific">Kordia aestuariivivens</name>
    <dbReference type="NCBI Taxonomy" id="2759037"/>
    <lineage>
        <taxon>Bacteria</taxon>
        <taxon>Pseudomonadati</taxon>
        <taxon>Bacteroidota</taxon>
        <taxon>Flavobacteriia</taxon>
        <taxon>Flavobacteriales</taxon>
        <taxon>Flavobacteriaceae</taxon>
        <taxon>Kordia</taxon>
    </lineage>
</organism>
<sequence length="252" mass="29695">MKKFLYCFLISPFFLSAQINESDTLSLKADLSITGFWQSGNVETLILRTKSNVSFKPWKNWVFKTTNSYIYQAFDKDKADEDFLSLNFLYLNPDRKFYPLVLGFASTNFRRKIDVRYLVGAGVTYQVLNKNDNWLKLSVTSEYEYTNFSETNFNRSEFNGSETINTLRATVWLNGKYSLFKNKLILSHESYFQPSLEQSNNFRWQADVNVELPIWKFLNFKINYRRTFESIVIAGQEEQDQFLTFGVTLKSY</sequence>
<feature type="signal peptide" evidence="1">
    <location>
        <begin position="1"/>
        <end position="17"/>
    </location>
</feature>
<dbReference type="EMBL" id="JACGWS010000002">
    <property type="protein sequence ID" value="MBC8753808.1"/>
    <property type="molecule type" value="Genomic_DNA"/>
</dbReference>
<comment type="caution">
    <text evidence="2">The sequence shown here is derived from an EMBL/GenBank/DDBJ whole genome shotgun (WGS) entry which is preliminary data.</text>
</comment>
<dbReference type="Pfam" id="PF04338">
    <property type="entry name" value="DUF481"/>
    <property type="match status" value="1"/>
</dbReference>
<dbReference type="InterPro" id="IPR007433">
    <property type="entry name" value="DUF481"/>
</dbReference>
<proteinExistence type="predicted"/>
<gene>
    <name evidence="2" type="ORF">H2O64_03950</name>
</gene>
<evidence type="ECO:0000256" key="1">
    <source>
        <dbReference type="SAM" id="SignalP"/>
    </source>
</evidence>
<dbReference type="RefSeq" id="WP_187560846.1">
    <property type="nucleotide sequence ID" value="NZ_JACGWS010000002.1"/>
</dbReference>
<feature type="chain" id="PRO_5046855388" evidence="1">
    <location>
        <begin position="18"/>
        <end position="252"/>
    </location>
</feature>
<keyword evidence="3" id="KW-1185">Reference proteome</keyword>
<keyword evidence="1" id="KW-0732">Signal</keyword>
<protein>
    <submittedName>
        <fullName evidence="2">DUF481 domain-containing protein</fullName>
    </submittedName>
</protein>